<keyword evidence="2" id="KW-1185">Reference proteome</keyword>
<accession>A0ACC2K247</accession>
<protein>
    <submittedName>
        <fullName evidence="1">Uncharacterized protein</fullName>
    </submittedName>
</protein>
<reference evidence="1 2" key="1">
    <citation type="journal article" date="2022" name="Hortic Res">
        <title>A haplotype resolved chromosomal level avocado genome allows analysis of novel avocado genes.</title>
        <authorList>
            <person name="Nath O."/>
            <person name="Fletcher S.J."/>
            <person name="Hayward A."/>
            <person name="Shaw L.M."/>
            <person name="Masouleh A.K."/>
            <person name="Furtado A."/>
            <person name="Henry R.J."/>
            <person name="Mitter N."/>
        </authorList>
    </citation>
    <scope>NUCLEOTIDE SEQUENCE [LARGE SCALE GENOMIC DNA]</scope>
    <source>
        <strain evidence="2">cv. Hass</strain>
    </source>
</reference>
<name>A0ACC2K247_PERAE</name>
<dbReference type="EMBL" id="CM056820">
    <property type="protein sequence ID" value="KAJ8615188.1"/>
    <property type="molecule type" value="Genomic_DNA"/>
</dbReference>
<gene>
    <name evidence="1" type="ORF">MRB53_034560</name>
</gene>
<comment type="caution">
    <text evidence="1">The sequence shown here is derived from an EMBL/GenBank/DDBJ whole genome shotgun (WGS) entry which is preliminary data.</text>
</comment>
<sequence>MASMLPLPLPSSPAPPSHHPQHHHQNKNCISPPQTQQNPYISQLSTSATTTKTQSPPPQPSPQPKPKPTIRSRLSQLCKDGRPDIALRLFDALPRPSTPLWNTILIGFICNAMPLHALRLFARISSSPNPPSPDSYTFSSALKACAQSQNLKLGKALHCRMLRTHFRANTVLANSLLGMYATCLYLSFGLAEESSSQVVEFARTDVVRNLFDRMRRRNAVTWNTMIGWYAKTGRPVEAILQFKLMVEMGIKPTVVSFVNVLPAAAGVGDRRNSDALYGMLLKLGPDYSNDPFPVSCAIFMYSELSAVDCARMVFHSCVERNIEVWNTMIDGYVQNDCPEEATDLFIQILHEEKIFPDSVTFLVTLMAVSQLQQLEFGKQIHAFVIKYSAELPVILSNALVVMYSRCDSVEMAFSVFEKMLERDVVTWNTMVSAFVQNGFDVEGLLLVCEMQKQGVYIDSVTAIALLSAASNLGNIRIGKETHAYLIRHGLQFEGMNSYLIDMYAKAGSIETAERLFEKDTNVHDRDQVTWNSMIAGYMQNGQVEKAITVLRQMLEQNQVPTAPTLASVLPACNLTRGISFGKQIHSFSIRHSFDENVFVGTSLVDIYSKCGLIDYAERLFNRMPTRNSVTYTTMISSYGQHGLGDRALSLFWAMPEAGMKPDVITFVAILSACSYSGLIDEGIEMFKLMEKEYGISATPEHYCCIVDMLGRAGRIVEAYEFVKELGDKGNVAAIWGSLLGACRIHGEFELVKLVADKLFEIEEGNGTAGYHILLSNIYAAEGMWQSVDRVRKGMGDKGLRKEAGYSWIEVGGTVHQFMSRDQRHPQYDEIYAMLEELAVAMKMAGYRLTISDDNGAFESD</sequence>
<dbReference type="Proteomes" id="UP001234297">
    <property type="component" value="Chromosome 12"/>
</dbReference>
<evidence type="ECO:0000313" key="2">
    <source>
        <dbReference type="Proteomes" id="UP001234297"/>
    </source>
</evidence>
<proteinExistence type="predicted"/>
<organism evidence="1 2">
    <name type="scientific">Persea americana</name>
    <name type="common">Avocado</name>
    <dbReference type="NCBI Taxonomy" id="3435"/>
    <lineage>
        <taxon>Eukaryota</taxon>
        <taxon>Viridiplantae</taxon>
        <taxon>Streptophyta</taxon>
        <taxon>Embryophyta</taxon>
        <taxon>Tracheophyta</taxon>
        <taxon>Spermatophyta</taxon>
        <taxon>Magnoliopsida</taxon>
        <taxon>Magnoliidae</taxon>
        <taxon>Laurales</taxon>
        <taxon>Lauraceae</taxon>
        <taxon>Persea</taxon>
    </lineage>
</organism>
<evidence type="ECO:0000313" key="1">
    <source>
        <dbReference type="EMBL" id="KAJ8615188.1"/>
    </source>
</evidence>